<proteinExistence type="predicted"/>
<dbReference type="EMBL" id="KE361629">
    <property type="protein sequence ID" value="EPQ29870.1"/>
    <property type="molecule type" value="Genomic_DNA"/>
</dbReference>
<dbReference type="KEGG" id="pfp:PFL1_02543"/>
<evidence type="ECO:0000256" key="2">
    <source>
        <dbReference type="SAM" id="Phobius"/>
    </source>
</evidence>
<name>A0A061HCV7_9BASI</name>
<feature type="transmembrane region" description="Helical" evidence="2">
    <location>
        <begin position="101"/>
        <end position="126"/>
    </location>
</feature>
<gene>
    <name evidence="3" type="ORF">PFL1_02543</name>
</gene>
<feature type="transmembrane region" description="Helical" evidence="2">
    <location>
        <begin position="179"/>
        <end position="203"/>
    </location>
</feature>
<feature type="transmembrane region" description="Helical" evidence="2">
    <location>
        <begin position="229"/>
        <end position="249"/>
    </location>
</feature>
<keyword evidence="2" id="KW-0472">Membrane</keyword>
<accession>A0A061HCV7</accession>
<evidence type="ECO:0000313" key="4">
    <source>
        <dbReference type="Proteomes" id="UP000053664"/>
    </source>
</evidence>
<feature type="transmembrane region" description="Helical" evidence="2">
    <location>
        <begin position="270"/>
        <end position="290"/>
    </location>
</feature>
<feature type="transmembrane region" description="Helical" evidence="2">
    <location>
        <begin position="296"/>
        <end position="318"/>
    </location>
</feature>
<feature type="transmembrane region" description="Helical" evidence="2">
    <location>
        <begin position="69"/>
        <end position="94"/>
    </location>
</feature>
<feature type="transmembrane region" description="Helical" evidence="2">
    <location>
        <begin position="146"/>
        <end position="167"/>
    </location>
</feature>
<evidence type="ECO:0000256" key="1">
    <source>
        <dbReference type="SAM" id="MobiDB-lite"/>
    </source>
</evidence>
<dbReference type="Proteomes" id="UP000053664">
    <property type="component" value="Unassembled WGS sequence"/>
</dbReference>
<keyword evidence="2" id="KW-1133">Transmembrane helix</keyword>
<dbReference type="eggNOG" id="ENOG502RE6N">
    <property type="taxonomic scope" value="Eukaryota"/>
</dbReference>
<dbReference type="RefSeq" id="XP_007878250.1">
    <property type="nucleotide sequence ID" value="XM_007880059.1"/>
</dbReference>
<dbReference type="HOGENOM" id="CLU_570012_0_0_1"/>
<protein>
    <submittedName>
        <fullName evidence="3">Uncharacterized protein</fullName>
    </submittedName>
</protein>
<feature type="region of interest" description="Disordered" evidence="1">
    <location>
        <begin position="435"/>
        <end position="457"/>
    </location>
</feature>
<sequence length="479" mass="52247">MHIHASSLAEGLSSESMEAAAAAALIGDNSTVLGRQMSNILLNNDGIPRAFVLVKNNPVDPILVYGPQLIAAIVYAGMVGAVLSLGGVYFFYFCGRKGDRWFLQLGVAVSLVIYVFNAMALMFNFYRRIFLTMLEPDGWDMRSIGWQVPTATSLEVIPVMLGQLYFLARTAKFFSRGRLVFLVVGSLMIFTQALLGVLGLIVYSQTLDWFRILLTPGFANIVNSTLKGYVSMLIINEVGLSAALCYKLFELRANSSLAAVNSVMYKLGMLAVQSNLALVMSAVIVLVAHSVGSTGWYLPVLFCQHPLHTFFVLINLIYRRSMVTELAQSTAQSKGSKGTLQPRPFSGGFSASDGVHQGVPSNGVHAARPWTQCEDDDQPFSLNMTPPNRLDLQMQNLAPSRDVGAGLPEIKYEHGTPQTHTSDIEKQDQLLKSATSDYAPYTSSPWTDDAHEGGEVPVFSLVPPLQHAAVPSERKGQPM</sequence>
<keyword evidence="2" id="KW-0812">Transmembrane</keyword>
<organism evidence="3 4">
    <name type="scientific">Pseudozyma flocculosa PF-1</name>
    <dbReference type="NCBI Taxonomy" id="1277687"/>
    <lineage>
        <taxon>Eukaryota</taxon>
        <taxon>Fungi</taxon>
        <taxon>Dikarya</taxon>
        <taxon>Basidiomycota</taxon>
        <taxon>Ustilaginomycotina</taxon>
        <taxon>Ustilaginomycetes</taxon>
        <taxon>Ustilaginales</taxon>
        <taxon>Ustilaginaceae</taxon>
        <taxon>Pseudozyma</taxon>
    </lineage>
</organism>
<dbReference type="AlphaFoldDB" id="A0A061HCV7"/>
<reference evidence="3 4" key="1">
    <citation type="journal article" date="2013" name="Plant Cell">
        <title>The transition from a phytopathogenic smut ancestor to an anamorphic biocontrol agent deciphered by comparative whole-genome analysis.</title>
        <authorList>
            <person name="Lefebvre F."/>
            <person name="Joly D.L."/>
            <person name="Labbe C."/>
            <person name="Teichmann B."/>
            <person name="Linning R."/>
            <person name="Belzile F."/>
            <person name="Bakkeren G."/>
            <person name="Belanger R.R."/>
        </authorList>
    </citation>
    <scope>NUCLEOTIDE SEQUENCE [LARGE SCALE GENOMIC DNA]</scope>
    <source>
        <strain evidence="3 4">PF-1</strain>
    </source>
</reference>
<feature type="compositionally biased region" description="Polar residues" evidence="1">
    <location>
        <begin position="435"/>
        <end position="446"/>
    </location>
</feature>
<dbReference type="GeneID" id="19316662"/>
<evidence type="ECO:0000313" key="3">
    <source>
        <dbReference type="EMBL" id="EPQ29870.1"/>
    </source>
</evidence>